<evidence type="ECO:0000256" key="1">
    <source>
        <dbReference type="SAM" id="MobiDB-lite"/>
    </source>
</evidence>
<accession>A0ABY7E1Z7</accession>
<name>A0ABY7E1Z7_MYAAR</name>
<feature type="compositionally biased region" description="Low complexity" evidence="1">
    <location>
        <begin position="94"/>
        <end position="110"/>
    </location>
</feature>
<proteinExistence type="predicted"/>
<sequence>MNCTDFGRSTELNMYESIQGHPSDMYESVDTSSPPQMVSKTRCAVESDYTLPRPDVTSTNDVIHGHVNAAIIKKDASILHETFDGSRMPKYRAPDVPSSDNDVGSSSSESSDAENVEMGDSGKIASVKRKPPYVIPTVCEIDKDRPPTLPDK</sequence>
<keyword evidence="3" id="KW-1185">Reference proteome</keyword>
<gene>
    <name evidence="2" type="ORF">MAR_009530</name>
</gene>
<evidence type="ECO:0000313" key="3">
    <source>
        <dbReference type="Proteomes" id="UP001164746"/>
    </source>
</evidence>
<evidence type="ECO:0000313" key="2">
    <source>
        <dbReference type="EMBL" id="WAR02972.1"/>
    </source>
</evidence>
<dbReference type="EMBL" id="CP111015">
    <property type="protein sequence ID" value="WAR02972.1"/>
    <property type="molecule type" value="Genomic_DNA"/>
</dbReference>
<reference evidence="2" key="1">
    <citation type="submission" date="2022-11" db="EMBL/GenBank/DDBJ databases">
        <title>Centuries of genome instability and evolution in soft-shell clam transmissible cancer (bioRxiv).</title>
        <authorList>
            <person name="Hart S.F.M."/>
            <person name="Yonemitsu M.A."/>
            <person name="Giersch R.M."/>
            <person name="Beal B.F."/>
            <person name="Arriagada G."/>
            <person name="Davis B.W."/>
            <person name="Ostrander E.A."/>
            <person name="Goff S.P."/>
            <person name="Metzger M.J."/>
        </authorList>
    </citation>
    <scope>NUCLEOTIDE SEQUENCE</scope>
    <source>
        <strain evidence="2">MELC-2E11</strain>
        <tissue evidence="2">Siphon/mantle</tissue>
    </source>
</reference>
<organism evidence="2 3">
    <name type="scientific">Mya arenaria</name>
    <name type="common">Soft-shell clam</name>
    <dbReference type="NCBI Taxonomy" id="6604"/>
    <lineage>
        <taxon>Eukaryota</taxon>
        <taxon>Metazoa</taxon>
        <taxon>Spiralia</taxon>
        <taxon>Lophotrochozoa</taxon>
        <taxon>Mollusca</taxon>
        <taxon>Bivalvia</taxon>
        <taxon>Autobranchia</taxon>
        <taxon>Heteroconchia</taxon>
        <taxon>Euheterodonta</taxon>
        <taxon>Imparidentia</taxon>
        <taxon>Neoheterodontei</taxon>
        <taxon>Myida</taxon>
        <taxon>Myoidea</taxon>
        <taxon>Myidae</taxon>
        <taxon>Mya</taxon>
    </lineage>
</organism>
<protein>
    <submittedName>
        <fullName evidence="2">Uncharacterized protein</fullName>
    </submittedName>
</protein>
<dbReference type="Proteomes" id="UP001164746">
    <property type="component" value="Chromosome 4"/>
</dbReference>
<feature type="region of interest" description="Disordered" evidence="1">
    <location>
        <begin position="86"/>
        <end position="129"/>
    </location>
</feature>